<dbReference type="AlphaFoldDB" id="A0A291HNJ4"/>
<evidence type="ECO:0000313" key="1">
    <source>
        <dbReference type="EMBL" id="ATG73679.1"/>
    </source>
</evidence>
<dbReference type="Pfam" id="PF23840">
    <property type="entry name" value="Phage_tail_terminator"/>
    <property type="match status" value="1"/>
</dbReference>
<keyword evidence="2" id="KW-1185">Reference proteome</keyword>
<evidence type="ECO:0000313" key="2">
    <source>
        <dbReference type="Proteomes" id="UP000217763"/>
    </source>
</evidence>
<accession>A0A291HNJ4</accession>
<name>A0A291HNJ4_9GAMM</name>
<gene>
    <name evidence="1" type="ORF">AN401_07250</name>
</gene>
<protein>
    <recommendedName>
        <fullName evidence="3">Phage tail protein</fullName>
    </recommendedName>
</protein>
<organism evidence="1 2">
    <name type="scientific">Zobellella denitrificans</name>
    <dbReference type="NCBI Taxonomy" id="347534"/>
    <lineage>
        <taxon>Bacteria</taxon>
        <taxon>Pseudomonadati</taxon>
        <taxon>Pseudomonadota</taxon>
        <taxon>Gammaproteobacteria</taxon>
        <taxon>Aeromonadales</taxon>
        <taxon>Aeromonadaceae</taxon>
        <taxon>Zobellella</taxon>
    </lineage>
</organism>
<evidence type="ECO:0008006" key="3">
    <source>
        <dbReference type="Google" id="ProtNLM"/>
    </source>
</evidence>
<proteinExistence type="predicted"/>
<dbReference type="EMBL" id="CP012621">
    <property type="protein sequence ID" value="ATG73679.1"/>
    <property type="molecule type" value="Genomic_DNA"/>
</dbReference>
<dbReference type="InterPro" id="IPR056912">
    <property type="entry name" value="Phage_JBD30_tail_term-like"/>
</dbReference>
<dbReference type="RefSeq" id="WP_096778953.1">
    <property type="nucleotide sequence ID" value="NZ_CP012621.1"/>
</dbReference>
<dbReference type="Proteomes" id="UP000217763">
    <property type="component" value="Chromosome"/>
</dbReference>
<dbReference type="KEGG" id="zdf:AN401_07250"/>
<reference evidence="2" key="1">
    <citation type="submission" date="2015-09" db="EMBL/GenBank/DDBJ databases">
        <authorList>
            <person name="Shao Z."/>
            <person name="Wang L."/>
        </authorList>
    </citation>
    <scope>NUCLEOTIDE SEQUENCE [LARGE SCALE GENOMIC DNA]</scope>
    <source>
        <strain evidence="2">F13-1</strain>
    </source>
</reference>
<sequence length="160" mass="16862">MAALHVADYLAAEGLIVTRLEAQLADVAGLKILRPADLAGVAELAQHTPAVHVLYGGDVVSTPPTVDQGNYQPLRQRWLVVLAVRNATRTGGGQLTGQQVRESAGPLLSQIIAALGGWRPGQGYGPLVRVAAPAPAYRPGGYGYFPLQYETVLLTRASVD</sequence>